<reference evidence="1 2" key="1">
    <citation type="submission" date="2021-09" db="EMBL/GenBank/DDBJ databases">
        <title>Lysobacter sp. 13A isolated from the river sediment.</title>
        <authorList>
            <person name="Liu H."/>
            <person name="Li S."/>
            <person name="Mao S."/>
        </authorList>
    </citation>
    <scope>NUCLEOTIDE SEQUENCE [LARGE SCALE GENOMIC DNA]</scope>
    <source>
        <strain evidence="1 2">13A</strain>
    </source>
</reference>
<keyword evidence="2" id="KW-1185">Reference proteome</keyword>
<protein>
    <recommendedName>
        <fullName evidence="3">LRAT domain-containing protein</fullName>
    </recommendedName>
</protein>
<dbReference type="EMBL" id="JAINZW010000094">
    <property type="protein sequence ID" value="MBZ4040738.1"/>
    <property type="molecule type" value="Genomic_DNA"/>
</dbReference>
<proteinExistence type="predicted"/>
<dbReference type="RefSeq" id="WP_223677185.1">
    <property type="nucleotide sequence ID" value="NZ_JAINZW010000094.1"/>
</dbReference>
<gene>
    <name evidence="1" type="ORF">K6753_14525</name>
</gene>
<evidence type="ECO:0008006" key="3">
    <source>
        <dbReference type="Google" id="ProtNLM"/>
    </source>
</evidence>
<accession>A0ABS7TA25</accession>
<dbReference type="Proteomes" id="UP001430954">
    <property type="component" value="Unassembled WGS sequence"/>
</dbReference>
<name>A0ABS7TA25_9GAMM</name>
<evidence type="ECO:0000313" key="2">
    <source>
        <dbReference type="Proteomes" id="UP001430954"/>
    </source>
</evidence>
<sequence length="83" mass="9400">KDVLILPRDKQFMHTEVSVSLGIVAGKVIQLSRTPYHLIRWNCIQFAQELRRQVVEATHTNTWQTTIIQTSMQVAAGSIPIVS</sequence>
<comment type="caution">
    <text evidence="1">The sequence shown here is derived from an EMBL/GenBank/DDBJ whole genome shotgun (WGS) entry which is preliminary data.</text>
</comment>
<evidence type="ECO:0000313" key="1">
    <source>
        <dbReference type="EMBL" id="MBZ4040738.1"/>
    </source>
</evidence>
<organism evidence="1 2">
    <name type="scientific">Novilysobacter selenitireducens</name>
    <dbReference type="NCBI Taxonomy" id="2872639"/>
    <lineage>
        <taxon>Bacteria</taxon>
        <taxon>Pseudomonadati</taxon>
        <taxon>Pseudomonadota</taxon>
        <taxon>Gammaproteobacteria</taxon>
        <taxon>Lysobacterales</taxon>
        <taxon>Lysobacteraceae</taxon>
        <taxon>Novilysobacter</taxon>
    </lineage>
</organism>
<feature type="non-terminal residue" evidence="1">
    <location>
        <position position="1"/>
    </location>
</feature>